<dbReference type="AlphaFoldDB" id="A0A3Q0SAQ8"/>
<feature type="region of interest" description="Disordered" evidence="2">
    <location>
        <begin position="1"/>
        <end position="21"/>
    </location>
</feature>
<evidence type="ECO:0000313" key="3">
    <source>
        <dbReference type="Ensembl" id="ENSACIP00000020166.1"/>
    </source>
</evidence>
<dbReference type="Proteomes" id="UP000261340">
    <property type="component" value="Unplaced"/>
</dbReference>
<evidence type="ECO:0000256" key="2">
    <source>
        <dbReference type="SAM" id="MobiDB-lite"/>
    </source>
</evidence>
<dbReference type="GO" id="GO:0051082">
    <property type="term" value="F:unfolded protein binding"/>
    <property type="evidence" value="ECO:0007669"/>
    <property type="project" value="TreeGrafter"/>
</dbReference>
<dbReference type="InterPro" id="IPR016661">
    <property type="entry name" value="PFDN4"/>
</dbReference>
<dbReference type="GO" id="GO:0006457">
    <property type="term" value="P:protein folding"/>
    <property type="evidence" value="ECO:0007669"/>
    <property type="project" value="InterPro"/>
</dbReference>
<organism evidence="3 4">
    <name type="scientific">Amphilophus citrinellus</name>
    <name type="common">Midas cichlid</name>
    <name type="synonym">Cichlasoma citrinellum</name>
    <dbReference type="NCBI Taxonomy" id="61819"/>
    <lineage>
        <taxon>Eukaryota</taxon>
        <taxon>Metazoa</taxon>
        <taxon>Chordata</taxon>
        <taxon>Craniata</taxon>
        <taxon>Vertebrata</taxon>
        <taxon>Euteleostomi</taxon>
        <taxon>Actinopterygii</taxon>
        <taxon>Neopterygii</taxon>
        <taxon>Teleostei</taxon>
        <taxon>Neoteleostei</taxon>
        <taxon>Acanthomorphata</taxon>
        <taxon>Ovalentaria</taxon>
        <taxon>Cichlomorphae</taxon>
        <taxon>Cichliformes</taxon>
        <taxon>Cichlidae</taxon>
        <taxon>New World cichlids</taxon>
        <taxon>Cichlasomatinae</taxon>
        <taxon>Heroini</taxon>
        <taxon>Amphilophus</taxon>
    </lineage>
</organism>
<dbReference type="GO" id="GO:0016272">
    <property type="term" value="C:prefoldin complex"/>
    <property type="evidence" value="ECO:0007669"/>
    <property type="project" value="InterPro"/>
</dbReference>
<dbReference type="GO" id="GO:0005737">
    <property type="term" value="C:cytoplasm"/>
    <property type="evidence" value="ECO:0007669"/>
    <property type="project" value="TreeGrafter"/>
</dbReference>
<accession>A0A3Q0SAQ8</accession>
<evidence type="ECO:0000256" key="1">
    <source>
        <dbReference type="ARBA" id="ARBA00023186"/>
    </source>
</evidence>
<keyword evidence="1" id="KW-0143">Chaperone</keyword>
<reference evidence="3" key="2">
    <citation type="submission" date="2025-09" db="UniProtKB">
        <authorList>
            <consortium name="Ensembl"/>
        </authorList>
    </citation>
    <scope>IDENTIFICATION</scope>
</reference>
<keyword evidence="4" id="KW-1185">Reference proteome</keyword>
<proteinExistence type="predicted"/>
<reference evidence="3" key="1">
    <citation type="submission" date="2025-08" db="UniProtKB">
        <authorList>
            <consortium name="Ensembl"/>
        </authorList>
    </citation>
    <scope>IDENTIFICATION</scope>
</reference>
<protein>
    <submittedName>
        <fullName evidence="3">Uncharacterized protein</fullName>
    </submittedName>
</protein>
<dbReference type="Ensembl" id="ENSACIT00000020700.1">
    <property type="protein sequence ID" value="ENSACIP00000020166.1"/>
    <property type="gene ID" value="ENSACIG00000015678.1"/>
</dbReference>
<sequence>MFLDCGRKPTQTWGTYTQKGPGQVEDVNVTFEDQQKINKFARNTSRMTELKNEILEKKVSTSGMGLSKMTKPPGIKPPTFRLVDDLLYLLSHLPRE</sequence>
<dbReference type="PANTHER" id="PTHR21100">
    <property type="entry name" value="PREFOLDIN SUBUNIT 4"/>
    <property type="match status" value="1"/>
</dbReference>
<dbReference type="GeneTree" id="ENSGT01150000288686"/>
<feature type="compositionally biased region" description="Polar residues" evidence="2">
    <location>
        <begin position="9"/>
        <end position="20"/>
    </location>
</feature>
<dbReference type="STRING" id="61819.ENSACIP00000020166"/>
<evidence type="ECO:0000313" key="4">
    <source>
        <dbReference type="Proteomes" id="UP000261340"/>
    </source>
</evidence>
<name>A0A3Q0SAQ8_AMPCI</name>
<dbReference type="PANTHER" id="PTHR21100:SF9">
    <property type="entry name" value="PREFOLDIN SUBUNIT 4"/>
    <property type="match status" value="1"/>
</dbReference>